<evidence type="ECO:0000313" key="9">
    <source>
        <dbReference type="RefSeq" id="XP_045568692.1"/>
    </source>
</evidence>
<feature type="disulfide bond" evidence="5">
    <location>
        <begin position="130"/>
        <end position="137"/>
    </location>
</feature>
<proteinExistence type="predicted"/>
<evidence type="ECO:0000256" key="4">
    <source>
        <dbReference type="ARBA" id="ARBA00023157"/>
    </source>
</evidence>
<evidence type="ECO:0000259" key="7">
    <source>
        <dbReference type="PROSITE" id="PS51162"/>
    </source>
</evidence>
<name>A0ABM3EC99_SALSA</name>
<feature type="domain" description="Thyroglobulin type-1" evidence="7">
    <location>
        <begin position="24"/>
        <end position="87"/>
    </location>
</feature>
<feature type="chain" id="PRO_5047472897" evidence="6">
    <location>
        <begin position="16"/>
        <end position="165"/>
    </location>
</feature>
<keyword evidence="2" id="KW-0964">Secreted</keyword>
<keyword evidence="6" id="KW-0732">Signal</keyword>
<dbReference type="InterPro" id="IPR000716">
    <property type="entry name" value="Thyroglobulin_1"/>
</dbReference>
<organism evidence="8 9">
    <name type="scientific">Salmo salar</name>
    <name type="common">Atlantic salmon</name>
    <dbReference type="NCBI Taxonomy" id="8030"/>
    <lineage>
        <taxon>Eukaryota</taxon>
        <taxon>Metazoa</taxon>
        <taxon>Chordata</taxon>
        <taxon>Craniata</taxon>
        <taxon>Vertebrata</taxon>
        <taxon>Euteleostomi</taxon>
        <taxon>Actinopterygii</taxon>
        <taxon>Neopterygii</taxon>
        <taxon>Teleostei</taxon>
        <taxon>Protacanthopterygii</taxon>
        <taxon>Salmoniformes</taxon>
        <taxon>Salmonidae</taxon>
        <taxon>Salmoninae</taxon>
        <taxon>Salmo</taxon>
    </lineage>
</organism>
<feature type="domain" description="Thyroglobulin type-1" evidence="7">
    <location>
        <begin position="97"/>
        <end position="164"/>
    </location>
</feature>
<protein>
    <submittedName>
        <fullName evidence="9">Saxiphilin-like</fullName>
    </submittedName>
</protein>
<keyword evidence="4 5" id="KW-1015">Disulfide bond</keyword>
<dbReference type="InterPro" id="IPR051950">
    <property type="entry name" value="Dev_reg/Prot_inhib"/>
</dbReference>
<evidence type="ECO:0000313" key="8">
    <source>
        <dbReference type="Proteomes" id="UP001652741"/>
    </source>
</evidence>
<evidence type="ECO:0000256" key="2">
    <source>
        <dbReference type="ARBA" id="ARBA00022525"/>
    </source>
</evidence>
<feature type="disulfide bond" evidence="5">
    <location>
        <begin position="57"/>
        <end position="64"/>
    </location>
</feature>
<reference evidence="9" key="1">
    <citation type="submission" date="2025-08" db="UniProtKB">
        <authorList>
            <consortium name="RefSeq"/>
        </authorList>
    </citation>
    <scope>IDENTIFICATION</scope>
</reference>
<comment type="subcellular location">
    <subcellularLocation>
        <location evidence="1">Secreted</location>
    </subcellularLocation>
</comment>
<evidence type="ECO:0000256" key="5">
    <source>
        <dbReference type="PROSITE-ProRule" id="PRU00500"/>
    </source>
</evidence>
<dbReference type="Gene3D" id="4.10.800.10">
    <property type="entry name" value="Thyroglobulin type-1"/>
    <property type="match status" value="2"/>
</dbReference>
<dbReference type="PROSITE" id="PS00484">
    <property type="entry name" value="THYROGLOBULIN_1_1"/>
    <property type="match status" value="2"/>
</dbReference>
<evidence type="ECO:0000256" key="6">
    <source>
        <dbReference type="SAM" id="SignalP"/>
    </source>
</evidence>
<accession>A0ABM3EC99</accession>
<feature type="disulfide bond" evidence="5">
    <location>
        <begin position="27"/>
        <end position="46"/>
    </location>
</feature>
<comment type="caution">
    <text evidence="5">Lacks conserved residue(s) required for the propagation of feature annotation.</text>
</comment>
<dbReference type="Pfam" id="PF00086">
    <property type="entry name" value="Thyroglobulin_1"/>
    <property type="match status" value="2"/>
</dbReference>
<dbReference type="CDD" id="cd00191">
    <property type="entry name" value="TY"/>
    <property type="match status" value="2"/>
</dbReference>
<feature type="signal peptide" evidence="6">
    <location>
        <begin position="1"/>
        <end position="15"/>
    </location>
</feature>
<feature type="disulfide bond" evidence="5">
    <location>
        <begin position="100"/>
        <end position="119"/>
    </location>
</feature>
<keyword evidence="8" id="KW-1185">Reference proteome</keyword>
<evidence type="ECO:0000256" key="1">
    <source>
        <dbReference type="ARBA" id="ARBA00004613"/>
    </source>
</evidence>
<evidence type="ECO:0000256" key="3">
    <source>
        <dbReference type="ARBA" id="ARBA00022737"/>
    </source>
</evidence>
<dbReference type="Proteomes" id="UP001652741">
    <property type="component" value="Unplaced"/>
</dbReference>
<dbReference type="InterPro" id="IPR036857">
    <property type="entry name" value="Thyroglobulin_1_sf"/>
</dbReference>
<sequence length="165" mass="17431">MAILTIILLVSTAFALGDATLRPMTPCERARYAATHGPIGAYIPTCDAAGRYTPKQCSGSTGYCWCVTTTGQKIQGTETPPGTAINCSEENAMIRPMTRCEDARDAAINGTIGAYITTCDDAGRYTPEQCWGSAGYCWCVTSTGKKIQGTETSLGTALNCSSQCK</sequence>
<dbReference type="SMART" id="SM00211">
    <property type="entry name" value="TY"/>
    <property type="match status" value="2"/>
</dbReference>
<keyword evidence="3" id="KW-0677">Repeat</keyword>
<dbReference type="GeneID" id="106599895"/>
<dbReference type="PANTHER" id="PTHR12352:SF3">
    <property type="entry name" value="NIDOGEN-2"/>
    <property type="match status" value="1"/>
</dbReference>
<dbReference type="PROSITE" id="PS51162">
    <property type="entry name" value="THYROGLOBULIN_1_2"/>
    <property type="match status" value="2"/>
</dbReference>
<gene>
    <name evidence="9" type="primary">LOC106599895</name>
</gene>
<dbReference type="PANTHER" id="PTHR12352">
    <property type="entry name" value="SECRETED MODULAR CALCIUM-BINDING PROTEIN"/>
    <property type="match status" value="1"/>
</dbReference>
<dbReference type="SUPFAM" id="SSF57610">
    <property type="entry name" value="Thyroglobulin type-1 domain"/>
    <property type="match status" value="2"/>
</dbReference>
<dbReference type="RefSeq" id="XP_045568692.1">
    <property type="nucleotide sequence ID" value="XM_045712736.1"/>
</dbReference>